<accession>A0A9I9DXQ0</accession>
<dbReference type="Gramene" id="MELO3C025504.2.1">
    <property type="protein sequence ID" value="MELO3C025504.2.1"/>
    <property type="gene ID" value="MELO3C025504.2"/>
</dbReference>
<organism evidence="3">
    <name type="scientific">Cucumis melo</name>
    <name type="common">Muskmelon</name>
    <dbReference type="NCBI Taxonomy" id="3656"/>
    <lineage>
        <taxon>Eukaryota</taxon>
        <taxon>Viridiplantae</taxon>
        <taxon>Streptophyta</taxon>
        <taxon>Embryophyta</taxon>
        <taxon>Tracheophyta</taxon>
        <taxon>Spermatophyta</taxon>
        <taxon>Magnoliopsida</taxon>
        <taxon>eudicotyledons</taxon>
        <taxon>Gunneridae</taxon>
        <taxon>Pentapetalae</taxon>
        <taxon>rosids</taxon>
        <taxon>fabids</taxon>
        <taxon>Cucurbitales</taxon>
        <taxon>Cucurbitaceae</taxon>
        <taxon>Benincaseae</taxon>
        <taxon>Cucumis</taxon>
    </lineage>
</organism>
<dbReference type="PANTHER" id="PTHR31301:SF204">
    <property type="entry name" value="LOB DOMAIN-CONTAINING PROTEIN"/>
    <property type="match status" value="1"/>
</dbReference>
<dbReference type="AlphaFoldDB" id="A0A9I9DXQ0"/>
<evidence type="ECO:0000313" key="3">
    <source>
        <dbReference type="EnsemblPlants" id="MELO3C025504.2.1"/>
    </source>
</evidence>
<sequence>MQSPPPPCTVVLSPCAACKILRRKCVDNCILAPYFPPTDPLKFAAVHRIYGAGNVIKFFQELPERVGERMLRAVWYTKRMQESETQSMGALVQYFNFKIK</sequence>
<feature type="domain" description="LOB" evidence="2">
    <location>
        <begin position="13"/>
        <end position="100"/>
    </location>
</feature>
<name>A0A9I9DXQ0_CUCME</name>
<dbReference type="PANTHER" id="PTHR31301">
    <property type="entry name" value="LOB DOMAIN-CONTAINING PROTEIN 4-RELATED"/>
    <property type="match status" value="1"/>
</dbReference>
<reference evidence="3" key="1">
    <citation type="submission" date="2023-03" db="UniProtKB">
        <authorList>
            <consortium name="EnsemblPlants"/>
        </authorList>
    </citation>
    <scope>IDENTIFICATION</scope>
</reference>
<dbReference type="InterPro" id="IPR004883">
    <property type="entry name" value="LOB"/>
</dbReference>
<evidence type="ECO:0000259" key="2">
    <source>
        <dbReference type="PROSITE" id="PS50891"/>
    </source>
</evidence>
<evidence type="ECO:0000256" key="1">
    <source>
        <dbReference type="ARBA" id="ARBA00005474"/>
    </source>
</evidence>
<dbReference type="PROSITE" id="PS50891">
    <property type="entry name" value="LOB"/>
    <property type="match status" value="1"/>
</dbReference>
<protein>
    <recommendedName>
        <fullName evidence="2">LOB domain-containing protein</fullName>
    </recommendedName>
</protein>
<dbReference type="Pfam" id="PF03195">
    <property type="entry name" value="LOB"/>
    <property type="match status" value="1"/>
</dbReference>
<proteinExistence type="inferred from homology"/>
<dbReference type="EnsemblPlants" id="MELO3C025504.2.1">
    <property type="protein sequence ID" value="MELO3C025504.2.1"/>
    <property type="gene ID" value="MELO3C025504.2"/>
</dbReference>
<comment type="similarity">
    <text evidence="1">Belongs to the LOB domain-containing protein family.</text>
</comment>